<dbReference type="GO" id="GO:0016887">
    <property type="term" value="F:ATP hydrolysis activity"/>
    <property type="evidence" value="ECO:0007669"/>
    <property type="project" value="InterPro"/>
</dbReference>
<comment type="similarity">
    <text evidence="4">In the N-terminal section; belongs to the AAA ATPase family.</text>
</comment>
<evidence type="ECO:0000256" key="5">
    <source>
        <dbReference type="ARBA" id="ARBA00022670"/>
    </source>
</evidence>
<evidence type="ECO:0000256" key="6">
    <source>
        <dbReference type="ARBA" id="ARBA00022723"/>
    </source>
</evidence>
<keyword evidence="12" id="KW-0809">Transit peptide</keyword>
<evidence type="ECO:0000256" key="10">
    <source>
        <dbReference type="ARBA" id="ARBA00022833"/>
    </source>
</evidence>
<dbReference type="FunFam" id="1.20.58.760:FF:000005">
    <property type="entry name" value="ATP-dependent zinc metalloprotease FTSH 10, mitochondrial"/>
    <property type="match status" value="1"/>
</dbReference>
<dbReference type="HAMAP" id="MF_01458">
    <property type="entry name" value="FtsH"/>
    <property type="match status" value="1"/>
</dbReference>
<dbReference type="SUPFAM" id="SSF140990">
    <property type="entry name" value="FtsH protease domain-like"/>
    <property type="match status" value="1"/>
</dbReference>
<feature type="region of interest" description="Disordered" evidence="16">
    <location>
        <begin position="93"/>
        <end position="123"/>
    </location>
</feature>
<evidence type="ECO:0000313" key="18">
    <source>
        <dbReference type="EMBL" id="VVB07541.1"/>
    </source>
</evidence>
<evidence type="ECO:0000256" key="2">
    <source>
        <dbReference type="ARBA" id="ARBA00004298"/>
    </source>
</evidence>
<evidence type="ECO:0000313" key="19">
    <source>
        <dbReference type="Proteomes" id="UP000489600"/>
    </source>
</evidence>
<keyword evidence="13" id="KW-0482">Metalloprotease</keyword>
<dbReference type="Pfam" id="PF17862">
    <property type="entry name" value="AAA_lid_3"/>
    <property type="match status" value="1"/>
</dbReference>
<reference evidence="18" key="1">
    <citation type="submission" date="2019-07" db="EMBL/GenBank/DDBJ databases">
        <authorList>
            <person name="Dittberner H."/>
        </authorList>
    </citation>
    <scope>NUCLEOTIDE SEQUENCE [LARGE SCALE GENOMIC DNA]</scope>
</reference>
<dbReference type="SUPFAM" id="SSF52540">
    <property type="entry name" value="P-loop containing nucleoside triphosphate hydrolases"/>
    <property type="match status" value="1"/>
</dbReference>
<keyword evidence="11" id="KW-0067">ATP-binding</keyword>
<dbReference type="InterPro" id="IPR005936">
    <property type="entry name" value="FtsH"/>
</dbReference>
<dbReference type="GO" id="GO:0008270">
    <property type="term" value="F:zinc ion binding"/>
    <property type="evidence" value="ECO:0007669"/>
    <property type="project" value="InterPro"/>
</dbReference>
<dbReference type="GO" id="GO:0004176">
    <property type="term" value="F:ATP-dependent peptidase activity"/>
    <property type="evidence" value="ECO:0007669"/>
    <property type="project" value="InterPro"/>
</dbReference>
<dbReference type="InterPro" id="IPR027417">
    <property type="entry name" value="P-loop_NTPase"/>
</dbReference>
<dbReference type="Gene3D" id="3.40.1690.20">
    <property type="match status" value="1"/>
</dbReference>
<dbReference type="OrthoDB" id="1413014at2759"/>
<dbReference type="InterPro" id="IPR041569">
    <property type="entry name" value="AAA_lid_3"/>
</dbReference>
<comment type="cofactor">
    <cofactor evidence="1">
        <name>Zn(2+)</name>
        <dbReference type="ChEBI" id="CHEBI:29105"/>
    </cofactor>
</comment>
<evidence type="ECO:0000256" key="16">
    <source>
        <dbReference type="SAM" id="MobiDB-lite"/>
    </source>
</evidence>
<sequence>MIFSKLGRSIFQSSRSRGLIYGGGVRSARLLAPPALETASVVSQVESGLGFLRRHFASLAARKGLVNNDLTGVFANPRIRRFFSDEAPKKKNYENYFPKDTKQAPKSDQKSDSKEGSEKNENENLGDMFMNRFQNLLIPLLALAVFFSSFSFGSGDQQQISFQEFKNKLLEPGLVDHIDVSNKSVAKVYVRSSPRSQQTTEDVVGNGNGIPSKKRGGQYKYYFNIGSVDSFEEKLEEAQEALGVDPHEYVPVTYVSEMLWYQEIMRFAPTLLLLGSLIYGARRMQGGLGVGGTGGKNGRGIFNIGKATITRADKNSKNKIYFKDVAGCEEAKQEIMEFVHFLKNPKKYEDLGAHIPKGALLVGPPGTGKTLLAKATAGESGVPFLSISGSDFMEMFVGVGPSRVRHLFQEARQAAPSIIFIDEIDAIGRARGRGGLGGNDERESTLNQLLVEMDGFGTTAGVVVLAGTNRPDILDKALLRPGRFDRQITIDKPDIKGRDQIFQIYLKKIKLDHEPSYYSQRLAALTPGFAGADIANVCNEAALIAARHEGATVTMAHFESAIDRVIGGLEKKNRVISKLERRTVAYHESGHAVAGWFLEHAEPLLKVTIVPRGTAALGFAQYVPNENLLMTKEQLFDMTCMTLGGRAAEQVLIGRISTGAQNDLEKVTKMTYAQVAVYGFSDKVGLLSFPPRDDGYDFSKPYSNKTGAIIDQEVREWVSKAYEKTVELIEEHKEQVAQIAELLLEKEVLHQDDLLKVLGERPFKSGEVTNYDRFKSGFEESEKEPTTTTVDPVVDEGAPPPLEPQVVPT</sequence>
<dbReference type="Pfam" id="PF00004">
    <property type="entry name" value="AAA"/>
    <property type="match status" value="1"/>
</dbReference>
<comment type="subcellular location">
    <subcellularLocation>
        <location evidence="2">Mitochondrion inner membrane</location>
        <topology evidence="2">Single-pass membrane protein</topology>
        <orientation evidence="2">Matrix side</orientation>
    </subcellularLocation>
</comment>
<dbReference type="GO" id="GO:0005745">
    <property type="term" value="C:m-AAA complex"/>
    <property type="evidence" value="ECO:0007669"/>
    <property type="project" value="TreeGrafter"/>
</dbReference>
<keyword evidence="19" id="KW-1185">Reference proteome</keyword>
<gene>
    <name evidence="18" type="ORF">ANE_LOCUS17985</name>
</gene>
<dbReference type="EMBL" id="CABITT030000006">
    <property type="protein sequence ID" value="VVB07541.1"/>
    <property type="molecule type" value="Genomic_DNA"/>
</dbReference>
<dbReference type="InterPro" id="IPR000642">
    <property type="entry name" value="Peptidase_M41"/>
</dbReference>
<protein>
    <recommendedName>
        <fullName evidence="17">AAA+ ATPase domain-containing protein</fullName>
    </recommendedName>
</protein>
<dbReference type="InterPro" id="IPR037219">
    <property type="entry name" value="Peptidase_M41-like"/>
</dbReference>
<evidence type="ECO:0000256" key="8">
    <source>
        <dbReference type="ARBA" id="ARBA00022792"/>
    </source>
</evidence>
<keyword evidence="5" id="KW-0645">Protease</keyword>
<keyword evidence="10" id="KW-0862">Zinc</keyword>
<dbReference type="AlphaFoldDB" id="A0A565C1L6"/>
<evidence type="ECO:0000256" key="15">
    <source>
        <dbReference type="ARBA" id="ARBA00057665"/>
    </source>
</evidence>
<feature type="compositionally biased region" description="Basic and acidic residues" evidence="16">
    <location>
        <begin position="93"/>
        <end position="122"/>
    </location>
</feature>
<keyword evidence="6" id="KW-0479">Metal-binding</keyword>
<evidence type="ECO:0000256" key="11">
    <source>
        <dbReference type="ARBA" id="ARBA00022840"/>
    </source>
</evidence>
<dbReference type="Pfam" id="PF06480">
    <property type="entry name" value="FtsH_ext"/>
    <property type="match status" value="1"/>
</dbReference>
<dbReference type="Gene3D" id="3.40.50.300">
    <property type="entry name" value="P-loop containing nucleotide triphosphate hydrolases"/>
    <property type="match status" value="1"/>
</dbReference>
<evidence type="ECO:0000256" key="3">
    <source>
        <dbReference type="ARBA" id="ARBA00010044"/>
    </source>
</evidence>
<evidence type="ECO:0000256" key="7">
    <source>
        <dbReference type="ARBA" id="ARBA00022741"/>
    </source>
</evidence>
<dbReference type="InterPro" id="IPR003959">
    <property type="entry name" value="ATPase_AAA_core"/>
</dbReference>
<dbReference type="NCBIfam" id="TIGR01241">
    <property type="entry name" value="FtsH_fam"/>
    <property type="match status" value="1"/>
</dbReference>
<dbReference type="GO" id="GO:0034982">
    <property type="term" value="P:mitochondrial protein processing"/>
    <property type="evidence" value="ECO:0007669"/>
    <property type="project" value="TreeGrafter"/>
</dbReference>
<dbReference type="GO" id="GO:0005524">
    <property type="term" value="F:ATP binding"/>
    <property type="evidence" value="ECO:0007669"/>
    <property type="project" value="UniProtKB-KW"/>
</dbReference>
<comment type="similarity">
    <text evidence="3">In the C-terminal section; belongs to the peptidase M41 family.</text>
</comment>
<organism evidence="18 19">
    <name type="scientific">Arabis nemorensis</name>
    <dbReference type="NCBI Taxonomy" id="586526"/>
    <lineage>
        <taxon>Eukaryota</taxon>
        <taxon>Viridiplantae</taxon>
        <taxon>Streptophyta</taxon>
        <taxon>Embryophyta</taxon>
        <taxon>Tracheophyta</taxon>
        <taxon>Spermatophyta</taxon>
        <taxon>Magnoliopsida</taxon>
        <taxon>eudicotyledons</taxon>
        <taxon>Gunneridae</taxon>
        <taxon>Pentapetalae</taxon>
        <taxon>rosids</taxon>
        <taxon>malvids</taxon>
        <taxon>Brassicales</taxon>
        <taxon>Brassicaceae</taxon>
        <taxon>Arabideae</taxon>
        <taxon>Arabis</taxon>
    </lineage>
</organism>
<comment type="function">
    <text evidence="15">Probable ATP-dependent zinc metallopeptidase. Involved in the assembly and/or stability of the complexes I and V of the mitochondrial oxidative phosphorylation system.</text>
</comment>
<dbReference type="PANTHER" id="PTHR43655:SF35">
    <property type="entry name" value="ATP-DEPENDENT ZINC METALLOPROTEASE FTSH 3, MITOCHONDRIAL"/>
    <property type="match status" value="1"/>
</dbReference>
<dbReference type="Pfam" id="PF01434">
    <property type="entry name" value="Peptidase_M41"/>
    <property type="match status" value="1"/>
</dbReference>
<dbReference type="InterPro" id="IPR003593">
    <property type="entry name" value="AAA+_ATPase"/>
</dbReference>
<keyword evidence="8" id="KW-0472">Membrane</keyword>
<evidence type="ECO:0000256" key="12">
    <source>
        <dbReference type="ARBA" id="ARBA00022946"/>
    </source>
</evidence>
<dbReference type="Gene3D" id="1.10.8.60">
    <property type="match status" value="1"/>
</dbReference>
<keyword evidence="7" id="KW-0547">Nucleotide-binding</keyword>
<dbReference type="Proteomes" id="UP000489600">
    <property type="component" value="Unassembled WGS sequence"/>
</dbReference>
<evidence type="ECO:0000259" key="17">
    <source>
        <dbReference type="SMART" id="SM00382"/>
    </source>
</evidence>
<keyword evidence="14" id="KW-0496">Mitochondrion</keyword>
<dbReference type="FunFam" id="3.40.1690.20:FF:000004">
    <property type="entry name" value="ATP-dependent zinc metalloprotease FTSH 10 mitochondrial"/>
    <property type="match status" value="1"/>
</dbReference>
<comment type="caution">
    <text evidence="18">The sequence shown here is derived from an EMBL/GenBank/DDBJ whole genome shotgun (WGS) entry which is preliminary data.</text>
</comment>
<dbReference type="GO" id="GO:0004222">
    <property type="term" value="F:metalloendopeptidase activity"/>
    <property type="evidence" value="ECO:0007669"/>
    <property type="project" value="InterPro"/>
</dbReference>
<dbReference type="SMART" id="SM00382">
    <property type="entry name" value="AAA"/>
    <property type="match status" value="1"/>
</dbReference>
<evidence type="ECO:0000256" key="1">
    <source>
        <dbReference type="ARBA" id="ARBA00001947"/>
    </source>
</evidence>
<dbReference type="InterPro" id="IPR003960">
    <property type="entry name" value="ATPase_AAA_CS"/>
</dbReference>
<dbReference type="InterPro" id="IPR050928">
    <property type="entry name" value="ATP-dep_Zn_Metalloprotease"/>
</dbReference>
<dbReference type="FunFam" id="3.40.50.300:FF:000001">
    <property type="entry name" value="ATP-dependent zinc metalloprotease FtsH"/>
    <property type="match status" value="1"/>
</dbReference>
<evidence type="ECO:0000256" key="14">
    <source>
        <dbReference type="ARBA" id="ARBA00023128"/>
    </source>
</evidence>
<dbReference type="GO" id="GO:0009535">
    <property type="term" value="C:chloroplast thylakoid membrane"/>
    <property type="evidence" value="ECO:0007669"/>
    <property type="project" value="TreeGrafter"/>
</dbReference>
<name>A0A565C1L6_9BRAS</name>
<dbReference type="PROSITE" id="PS00674">
    <property type="entry name" value="AAA"/>
    <property type="match status" value="1"/>
</dbReference>
<evidence type="ECO:0000256" key="13">
    <source>
        <dbReference type="ARBA" id="ARBA00023049"/>
    </source>
</evidence>
<feature type="compositionally biased region" description="Basic and acidic residues" evidence="16">
    <location>
        <begin position="775"/>
        <end position="785"/>
    </location>
</feature>
<dbReference type="CDD" id="cd19501">
    <property type="entry name" value="RecA-like_FtsH"/>
    <property type="match status" value="1"/>
</dbReference>
<dbReference type="Gene3D" id="1.20.58.760">
    <property type="entry name" value="Peptidase M41"/>
    <property type="match status" value="1"/>
</dbReference>
<accession>A0A565C1L6</accession>
<feature type="domain" description="AAA+ ATPase" evidence="17">
    <location>
        <begin position="355"/>
        <end position="494"/>
    </location>
</feature>
<evidence type="ECO:0000256" key="9">
    <source>
        <dbReference type="ARBA" id="ARBA00022801"/>
    </source>
</evidence>
<evidence type="ECO:0000256" key="4">
    <source>
        <dbReference type="ARBA" id="ARBA00010550"/>
    </source>
</evidence>
<keyword evidence="9" id="KW-0378">Hydrolase</keyword>
<dbReference type="InterPro" id="IPR011546">
    <property type="entry name" value="Pept_M41_FtsH_extracell"/>
</dbReference>
<dbReference type="PANTHER" id="PTHR43655">
    <property type="entry name" value="ATP-DEPENDENT PROTEASE"/>
    <property type="match status" value="1"/>
</dbReference>
<dbReference type="FunFam" id="1.10.8.60:FF:000019">
    <property type="entry name" value="AFG3-like AAA ATPase 2"/>
    <property type="match status" value="1"/>
</dbReference>
<keyword evidence="8" id="KW-0999">Mitochondrion inner membrane</keyword>
<feature type="region of interest" description="Disordered" evidence="16">
    <location>
        <begin position="775"/>
        <end position="809"/>
    </location>
</feature>
<proteinExistence type="inferred from homology"/>